<protein>
    <recommendedName>
        <fullName evidence="6">Anaphase-promoting complex subunit 16</fullName>
    </recommendedName>
    <alternativeName>
        <fullName evidence="16">Cyclosome subunit 16</fullName>
    </alternativeName>
</protein>
<comment type="similarity">
    <text evidence="5">Belongs to the APC16 family.</text>
</comment>
<feature type="compositionally biased region" description="Low complexity" evidence="18">
    <location>
        <begin position="1"/>
        <end position="17"/>
    </location>
</feature>
<reference evidence="19 20" key="1">
    <citation type="journal article" date="2011" name="Proc. Natl. Acad. Sci. U.S.A.">
        <title>Genetic diversity and population structure of the endangered marsupial Sarcophilus harrisii (Tasmanian devil).</title>
        <authorList>
            <person name="Miller W."/>
            <person name="Hayes V.M."/>
            <person name="Ratan A."/>
            <person name="Petersen D.C."/>
            <person name="Wittekindt N.E."/>
            <person name="Miller J."/>
            <person name="Walenz B."/>
            <person name="Knight J."/>
            <person name="Qi J."/>
            <person name="Zhao F."/>
            <person name="Wang Q."/>
            <person name="Bedoya-Reina O.C."/>
            <person name="Katiyar N."/>
            <person name="Tomsho L.P."/>
            <person name="Kasson L.M."/>
            <person name="Hardie R.A."/>
            <person name="Woodbridge P."/>
            <person name="Tindall E.A."/>
            <person name="Bertelsen M.F."/>
            <person name="Dixon D."/>
            <person name="Pyecroft S."/>
            <person name="Helgen K.M."/>
            <person name="Lesk A.M."/>
            <person name="Pringle T.H."/>
            <person name="Patterson N."/>
            <person name="Zhang Y."/>
            <person name="Kreiss A."/>
            <person name="Woods G.M."/>
            <person name="Jones M.E."/>
            <person name="Schuster S.C."/>
        </authorList>
    </citation>
    <scope>NUCLEOTIDE SEQUENCE [LARGE SCALE GENOMIC DNA]</scope>
</reference>
<keyword evidence="14" id="KW-0131">Cell cycle</keyword>
<keyword evidence="15" id="KW-0137">Centromere</keyword>
<keyword evidence="8" id="KW-0963">Cytoplasm</keyword>
<dbReference type="UniPathway" id="UPA00143"/>
<keyword evidence="10" id="KW-0498">Mitosis</keyword>
<evidence type="ECO:0000256" key="7">
    <source>
        <dbReference type="ARBA" id="ARBA00022454"/>
    </source>
</evidence>
<evidence type="ECO:0000256" key="6">
    <source>
        <dbReference type="ARBA" id="ARBA00013930"/>
    </source>
</evidence>
<dbReference type="InterPro" id="IPR029641">
    <property type="entry name" value="APC16"/>
</dbReference>
<comment type="subcellular location">
    <subcellularLocation>
        <location evidence="3">Chromosome</location>
        <location evidence="3">Centromere</location>
        <location evidence="3">Kinetochore</location>
    </subcellularLocation>
    <subcellularLocation>
        <location evidence="2">Cytoplasm</location>
    </subcellularLocation>
    <subcellularLocation>
        <location evidence="1">Nucleus</location>
    </subcellularLocation>
</comment>
<evidence type="ECO:0000256" key="17">
    <source>
        <dbReference type="ARBA" id="ARBA00045696"/>
    </source>
</evidence>
<evidence type="ECO:0000256" key="9">
    <source>
        <dbReference type="ARBA" id="ARBA00022618"/>
    </source>
</evidence>
<dbReference type="GO" id="GO:0016567">
    <property type="term" value="P:protein ubiquitination"/>
    <property type="evidence" value="ECO:0007669"/>
    <property type="project" value="UniProtKB-UniPathway"/>
</dbReference>
<keyword evidence="11" id="KW-0833">Ubl conjugation pathway</keyword>
<evidence type="ECO:0000256" key="13">
    <source>
        <dbReference type="ARBA" id="ARBA00023242"/>
    </source>
</evidence>
<evidence type="ECO:0000313" key="19">
    <source>
        <dbReference type="Ensembl" id="ENSSHAP00000038557.1"/>
    </source>
</evidence>
<evidence type="ECO:0000256" key="14">
    <source>
        <dbReference type="ARBA" id="ARBA00023306"/>
    </source>
</evidence>
<evidence type="ECO:0000256" key="15">
    <source>
        <dbReference type="ARBA" id="ARBA00023328"/>
    </source>
</evidence>
<evidence type="ECO:0000256" key="3">
    <source>
        <dbReference type="ARBA" id="ARBA00004629"/>
    </source>
</evidence>
<organism evidence="19 20">
    <name type="scientific">Sarcophilus harrisii</name>
    <name type="common">Tasmanian devil</name>
    <name type="synonym">Sarcophilus laniarius</name>
    <dbReference type="NCBI Taxonomy" id="9305"/>
    <lineage>
        <taxon>Eukaryota</taxon>
        <taxon>Metazoa</taxon>
        <taxon>Chordata</taxon>
        <taxon>Craniata</taxon>
        <taxon>Vertebrata</taxon>
        <taxon>Euteleostomi</taxon>
        <taxon>Mammalia</taxon>
        <taxon>Metatheria</taxon>
        <taxon>Dasyuromorphia</taxon>
        <taxon>Dasyuridae</taxon>
        <taxon>Sarcophilus</taxon>
    </lineage>
</organism>
<proteinExistence type="inferred from homology"/>
<dbReference type="GeneTree" id="ENSGT00390000018109"/>
<keyword evidence="13" id="KW-0539">Nucleus</keyword>
<evidence type="ECO:0000256" key="1">
    <source>
        <dbReference type="ARBA" id="ARBA00004123"/>
    </source>
</evidence>
<dbReference type="FunCoup" id="A0A7N4PHH1">
    <property type="interactions" value="1476"/>
</dbReference>
<dbReference type="GO" id="GO:0051301">
    <property type="term" value="P:cell division"/>
    <property type="evidence" value="ECO:0007669"/>
    <property type="project" value="UniProtKB-KW"/>
</dbReference>
<dbReference type="AlphaFoldDB" id="A0A7N4PHH1"/>
<comment type="function">
    <text evidence="17">Component of the anaphase promoting complex/cyclosome (APC/C), a cell cycle-regulated E3 ubiquitin ligase that controls progression through mitosis and the G1 phase of the cell cycle. The APC/C complex acts by mediating ubiquitination and subsequent degradation of target proteins: it mainly mediates the formation of 'Lys-11'-linked polyubiquitin chains and, to a lower extent, the formation of 'Lys-48'- and 'Lys-63'-linked polyubiquitin chains. The APC/C complex catalyzes assembly of branched 'Lys-11'-/'Lys-48'-linked branched ubiquitin chains on target proteins.</text>
</comment>
<evidence type="ECO:0000256" key="2">
    <source>
        <dbReference type="ARBA" id="ARBA00004496"/>
    </source>
</evidence>
<reference evidence="19" key="3">
    <citation type="submission" date="2025-09" db="UniProtKB">
        <authorList>
            <consortium name="Ensembl"/>
        </authorList>
    </citation>
    <scope>IDENTIFICATION</scope>
</reference>
<accession>A0A7N4PHH1</accession>
<evidence type="ECO:0000256" key="10">
    <source>
        <dbReference type="ARBA" id="ARBA00022776"/>
    </source>
</evidence>
<comment type="pathway">
    <text evidence="4">Protein modification; protein ubiquitination.</text>
</comment>
<keyword evidence="12" id="KW-0995">Kinetochore</keyword>
<keyword evidence="7" id="KW-0158">Chromosome</keyword>
<dbReference type="Pfam" id="PF17256">
    <property type="entry name" value="ANAPC16"/>
    <property type="match status" value="1"/>
</dbReference>
<evidence type="ECO:0000256" key="11">
    <source>
        <dbReference type="ARBA" id="ARBA00022786"/>
    </source>
</evidence>
<feature type="region of interest" description="Disordered" evidence="18">
    <location>
        <begin position="1"/>
        <end position="23"/>
    </location>
</feature>
<evidence type="ECO:0000256" key="16">
    <source>
        <dbReference type="ARBA" id="ARBA00031333"/>
    </source>
</evidence>
<evidence type="ECO:0000256" key="12">
    <source>
        <dbReference type="ARBA" id="ARBA00022838"/>
    </source>
</evidence>
<dbReference type="InParanoid" id="A0A7N4PHH1"/>
<evidence type="ECO:0000256" key="8">
    <source>
        <dbReference type="ARBA" id="ARBA00022490"/>
    </source>
</evidence>
<dbReference type="GO" id="GO:0000776">
    <property type="term" value="C:kinetochore"/>
    <property type="evidence" value="ECO:0007669"/>
    <property type="project" value="UniProtKB-KW"/>
</dbReference>
<dbReference type="PANTHER" id="PTHR31564:SF0">
    <property type="entry name" value="ANAPHASE-PROMOTING COMPLEX SUBUNIT 16"/>
    <property type="match status" value="1"/>
</dbReference>
<reference evidence="19" key="2">
    <citation type="submission" date="2025-08" db="UniProtKB">
        <authorList>
            <consortium name="Ensembl"/>
        </authorList>
    </citation>
    <scope>IDENTIFICATION</scope>
</reference>
<dbReference type="GO" id="GO:0005829">
    <property type="term" value="C:cytosol"/>
    <property type="evidence" value="ECO:0007669"/>
    <property type="project" value="TreeGrafter"/>
</dbReference>
<name>A0A7N4PHH1_SARHA</name>
<dbReference type="Proteomes" id="UP000007648">
    <property type="component" value="Unassembled WGS sequence"/>
</dbReference>
<dbReference type="GO" id="GO:0005680">
    <property type="term" value="C:anaphase-promoting complex"/>
    <property type="evidence" value="ECO:0007669"/>
    <property type="project" value="InterPro"/>
</dbReference>
<keyword evidence="9" id="KW-0132">Cell division</keyword>
<evidence type="ECO:0000256" key="18">
    <source>
        <dbReference type="SAM" id="MobiDB-lite"/>
    </source>
</evidence>
<keyword evidence="20" id="KW-1185">Reference proteome</keyword>
<dbReference type="PANTHER" id="PTHR31564">
    <property type="entry name" value="ANAPHASE-PROMOTING COMPLEX SUBUNIT 16"/>
    <property type="match status" value="1"/>
</dbReference>
<sequence length="116" mass="12831">MSASSSSSPAGRVSGSPITGPGFNVSELILFTYPKGTGEIKNESERFFSKSVFSYPAARTLKQVKHDHPIASMEKLASMMEELEALWTAVTLQIVFFILSKSQKFEKGEVKFLCFQ</sequence>
<evidence type="ECO:0000313" key="20">
    <source>
        <dbReference type="Proteomes" id="UP000007648"/>
    </source>
</evidence>
<evidence type="ECO:0000256" key="4">
    <source>
        <dbReference type="ARBA" id="ARBA00004906"/>
    </source>
</evidence>
<evidence type="ECO:0000256" key="5">
    <source>
        <dbReference type="ARBA" id="ARBA00007252"/>
    </source>
</evidence>
<dbReference type="Ensembl" id="ENSSHAT00000044697.1">
    <property type="protein sequence ID" value="ENSSHAP00000038557.1"/>
    <property type="gene ID" value="ENSSHAG00000022321.1"/>
</dbReference>